<comment type="caution">
    <text evidence="1">The sequence shown here is derived from an EMBL/GenBank/DDBJ whole genome shotgun (WGS) entry which is preliminary data.</text>
</comment>
<dbReference type="PANTHER" id="PTHR42905:SF16">
    <property type="entry name" value="CARBOXYPHOSPHONOENOLPYRUVATE PHOSPHONOMUTASE-LIKE PROTEIN (AFU_ORTHOLOGUE AFUA_5G07230)"/>
    <property type="match status" value="1"/>
</dbReference>
<organism evidence="1 2">
    <name type="scientific">Acidovorax kalamii</name>
    <dbReference type="NCBI Taxonomy" id="2004485"/>
    <lineage>
        <taxon>Bacteria</taxon>
        <taxon>Pseudomonadati</taxon>
        <taxon>Pseudomonadota</taxon>
        <taxon>Betaproteobacteria</taxon>
        <taxon>Burkholderiales</taxon>
        <taxon>Comamonadaceae</taxon>
        <taxon>Acidovorax</taxon>
    </lineage>
</organism>
<keyword evidence="2" id="KW-1185">Reference proteome</keyword>
<dbReference type="AlphaFoldDB" id="A0A235ESM0"/>
<dbReference type="OrthoDB" id="9785398at2"/>
<dbReference type="GO" id="GO:0003824">
    <property type="term" value="F:catalytic activity"/>
    <property type="evidence" value="ECO:0007669"/>
    <property type="project" value="InterPro"/>
</dbReference>
<dbReference type="PANTHER" id="PTHR42905">
    <property type="entry name" value="PHOSPHOENOLPYRUVATE CARBOXYLASE"/>
    <property type="match status" value="1"/>
</dbReference>
<proteinExistence type="predicted"/>
<accession>A0A235ESM0</accession>
<protein>
    <recommendedName>
        <fullName evidence="3">PEP phosphonomutase</fullName>
    </recommendedName>
</protein>
<gene>
    <name evidence="1" type="ORF">CBY09_00545</name>
</gene>
<dbReference type="InterPro" id="IPR040442">
    <property type="entry name" value="Pyrv_kinase-like_dom_sf"/>
</dbReference>
<dbReference type="CDD" id="cd00377">
    <property type="entry name" value="ICL_PEPM"/>
    <property type="match status" value="1"/>
</dbReference>
<evidence type="ECO:0008006" key="3">
    <source>
        <dbReference type="Google" id="ProtNLM"/>
    </source>
</evidence>
<dbReference type="InterPro" id="IPR015813">
    <property type="entry name" value="Pyrv/PenolPyrv_kinase-like_dom"/>
</dbReference>
<dbReference type="Gene3D" id="3.20.20.60">
    <property type="entry name" value="Phosphoenolpyruvate-binding domains"/>
    <property type="match status" value="1"/>
</dbReference>
<dbReference type="SUPFAM" id="SSF51621">
    <property type="entry name" value="Phosphoenolpyruvate/pyruvate domain"/>
    <property type="match status" value="1"/>
</dbReference>
<dbReference type="Pfam" id="PF13714">
    <property type="entry name" value="PEP_mutase"/>
    <property type="match status" value="1"/>
</dbReference>
<dbReference type="EMBL" id="NOIG01000001">
    <property type="protein sequence ID" value="OYD52019.1"/>
    <property type="molecule type" value="Genomic_DNA"/>
</dbReference>
<dbReference type="RefSeq" id="WP_094285425.1">
    <property type="nucleotide sequence ID" value="NZ_NOIG01000001.1"/>
</dbReference>
<reference evidence="1 2" key="1">
    <citation type="submission" date="2017-07" db="EMBL/GenBank/DDBJ databases">
        <title>Acidovorax KNDSW TSA 6 genome sequence and assembly.</title>
        <authorList>
            <person name="Mayilraj S."/>
        </authorList>
    </citation>
    <scope>NUCLEOTIDE SEQUENCE [LARGE SCALE GENOMIC DNA]</scope>
    <source>
        <strain evidence="1 2">KNDSW-TSA6</strain>
    </source>
</reference>
<sequence length="266" mass="27863">MPSPLAAHFRDLHHRHEVLVLPNAWDAASAHIQAKAGAKAVATSSAALCWALGYQDGGALPVGELLSAIRRIVRTLAVPLTVDIEDGYSDSPEEVAELAAEVLRCGAVGINIEDGTAPSEILAEKIQAIRSRTGAAELFINARTDVYLRSLAPEGPEAMAMVKARTKDYASAGADGLFVPGLVQTADAEQIASATRLPLNLMLLPGLPDAEKLGRAGMRRLSAGPAVFLSAYAQLEADTTALMAGEGARIFSRALPFASVNALFAQ</sequence>
<dbReference type="Proteomes" id="UP000215441">
    <property type="component" value="Unassembled WGS sequence"/>
</dbReference>
<evidence type="ECO:0000313" key="2">
    <source>
        <dbReference type="Proteomes" id="UP000215441"/>
    </source>
</evidence>
<dbReference type="InterPro" id="IPR039556">
    <property type="entry name" value="ICL/PEPM"/>
</dbReference>
<name>A0A235ESM0_9BURK</name>
<evidence type="ECO:0000313" key="1">
    <source>
        <dbReference type="EMBL" id="OYD52019.1"/>
    </source>
</evidence>